<dbReference type="PANTHER" id="PTHR11365">
    <property type="entry name" value="5-OXOPROLINASE RELATED"/>
    <property type="match status" value="1"/>
</dbReference>
<accession>A0A8H5LHM2</accession>
<dbReference type="Pfam" id="PF02538">
    <property type="entry name" value="Hydantoinase_B"/>
    <property type="match status" value="2"/>
</dbReference>
<sequence>MQEPNGDSAWKLGVDVGGTFTDAVLYNEETGETYKAKVPSTPHDQSQGVLNAIESLQAQAPNGDKIRISTLNHGTTIATNAVLEGRGATVALLVTEGYKDILQVRRSHVPGGLAGWITWPKPEPLAPLELTIEVPGRISSTGEIIRPFDPSLLLSRLSKLKHTLSSNNTNPTHPKPESITISLINSFANPIHEHQVASLVRSEFPDIPISLSSDVLPEIMEYERTVTTVANAYVKPVVGRYLKNLEERLVEGRTDVKVLRSDGGLSSAGVAKEHCASLLYSGPAGGVTGVVSQVARTTKYKNLLTFDMGGTSTDVCLIEDGKPGLRRESTVGDLTIRAPSVDVRTVGAGGGSIASVAEMTGALRVGPESAGAIPGPACYDKGGTKPTVTDAFAVLGYLPSALLGGSFHLNVAAAYKSIEENIVRPMKLGSVAEAAEGIIRITLESMYGSLRSVSVEKGKDPRDYHLVSFGGAGGLVACDLAKVSGSKYPLIVPPSPGVLCAFGDACTGVRHEISNTMIRNLKDIDLNDFQAACERLHTQVSDVLSEQGIKVFSTAYEVDLRYRGQATALPVTFEMVDVLKNDHISLFTFSLDLEVEMVNLRAVAQEIAKDVKTQPVPKGNGTPTKDALQSTTSLHYRGKKYDSVPIFDRARLRLGDILSGPCIITETDSTTFITPDHQAEIDDVANILIWPQGGEVQSISQAPGSLATFDPIIVQLVEAGLQNIRNEMDTLIQRVAMSPAMREQLDYFPMIAAGEGPHSGKMVCGQFGSFIPGFLASWDESIEEGDVFLTNDPYSCSNAISHLNDFLVVTPVHYQSKVVAWAANLGHFTDIGSSVPGSMPNCATSVYEDGIQIPLCKLYSQNVPNTAVFKIVERNSRKFDFAKSDLRALVAATRVAAKRIIEICERFGIEAYEKSLDILLARNRLAIGKIIHTTVSPEKVYFEDYIDDDGFGVGPWKVACTMRKEPNEKGDEVVVLDFDGTDPQSDRSVNFALSHEMLKMFVVFYLLTVFDPTTIVNDGSFDLIEVRIPEGTILNPIRPAALSCRTHLLGRLFDVLGALFGQRTPEFLSAAGYSDSPHLFFSGWNKAGEWFQVAFLTSLYYSTRLDSAASQADRTEMAQMVITVPDSGGEGFYRGGNGMHIDYTFLDSGNISIHDDRWYTKPWGVNGGGVGARSTKTLVKYSVDQVNPPRQILQSKEDFVQVDAGDVLEWVTWGGGGYGNPLQRDPELVAKEVRQGLVINARRYGVCLTADGEVDFQATESLRASMKPRQELLSKEIFNRGGSMKELRQHCLGETGLPPPKLPSERVLRGPITKLPHVNELHARRKKEDVLLYN</sequence>
<feature type="domain" description="Hydantoinase B/oxoprolinase" evidence="3">
    <location>
        <begin position="710"/>
        <end position="1093"/>
    </location>
</feature>
<dbReference type="SUPFAM" id="SSF53067">
    <property type="entry name" value="Actin-like ATPase domain"/>
    <property type="match status" value="1"/>
</dbReference>
<keyword evidence="7" id="KW-1185">Reference proteome</keyword>
<name>A0A8H5LHM2_9AGAR</name>
<evidence type="ECO:0000313" key="7">
    <source>
        <dbReference type="Proteomes" id="UP000559027"/>
    </source>
</evidence>
<evidence type="ECO:0000256" key="1">
    <source>
        <dbReference type="ARBA" id="ARBA00010403"/>
    </source>
</evidence>
<dbReference type="GO" id="GO:0017168">
    <property type="term" value="F:5-oxoprolinase (ATP-hydrolyzing) activity"/>
    <property type="evidence" value="ECO:0007669"/>
    <property type="project" value="TreeGrafter"/>
</dbReference>
<dbReference type="InterPro" id="IPR002821">
    <property type="entry name" value="Hydantoinase_A"/>
</dbReference>
<dbReference type="InterPro" id="IPR003692">
    <property type="entry name" value="Hydantoinase_B"/>
</dbReference>
<dbReference type="InterPro" id="IPR049517">
    <property type="entry name" value="ACX-like_C"/>
</dbReference>
<dbReference type="GO" id="GO:0006749">
    <property type="term" value="P:glutathione metabolic process"/>
    <property type="evidence" value="ECO:0007669"/>
    <property type="project" value="TreeGrafter"/>
</dbReference>
<dbReference type="GO" id="GO:0005829">
    <property type="term" value="C:cytosol"/>
    <property type="evidence" value="ECO:0007669"/>
    <property type="project" value="TreeGrafter"/>
</dbReference>
<dbReference type="Pfam" id="PF01968">
    <property type="entry name" value="Hydantoinase_A"/>
    <property type="match status" value="1"/>
</dbReference>
<comment type="similarity">
    <text evidence="1">Belongs to the oxoprolinase family.</text>
</comment>
<evidence type="ECO:0000259" key="3">
    <source>
        <dbReference type="Pfam" id="PF02538"/>
    </source>
</evidence>
<dbReference type="OrthoDB" id="3643at2759"/>
<dbReference type="Pfam" id="PF05378">
    <property type="entry name" value="Hydant_A_N"/>
    <property type="match status" value="1"/>
</dbReference>
<comment type="caution">
    <text evidence="6">The sequence shown here is derived from an EMBL/GenBank/DDBJ whole genome shotgun (WGS) entry which is preliminary data.</text>
</comment>
<feature type="domain" description="Hydantoinase A/oxoprolinase" evidence="2">
    <location>
        <begin position="224"/>
        <end position="512"/>
    </location>
</feature>
<evidence type="ECO:0000259" key="4">
    <source>
        <dbReference type="Pfam" id="PF05378"/>
    </source>
</evidence>
<dbReference type="InterPro" id="IPR008040">
    <property type="entry name" value="Hydant_A_N"/>
</dbReference>
<gene>
    <name evidence="6" type="ORF">D9756_001803</name>
</gene>
<evidence type="ECO:0008006" key="8">
    <source>
        <dbReference type="Google" id="ProtNLM"/>
    </source>
</evidence>
<organism evidence="6 7">
    <name type="scientific">Leucocoprinus leucothites</name>
    <dbReference type="NCBI Taxonomy" id="201217"/>
    <lineage>
        <taxon>Eukaryota</taxon>
        <taxon>Fungi</taxon>
        <taxon>Dikarya</taxon>
        <taxon>Basidiomycota</taxon>
        <taxon>Agaricomycotina</taxon>
        <taxon>Agaricomycetes</taxon>
        <taxon>Agaricomycetidae</taxon>
        <taxon>Agaricales</taxon>
        <taxon>Agaricineae</taxon>
        <taxon>Agaricaceae</taxon>
        <taxon>Leucocoprinus</taxon>
    </lineage>
</organism>
<dbReference type="PANTHER" id="PTHR11365:SF23">
    <property type="entry name" value="HYPOTHETICAL 5-OXOPROLINASE (EUROFUNG)-RELATED"/>
    <property type="match status" value="1"/>
</dbReference>
<evidence type="ECO:0000313" key="6">
    <source>
        <dbReference type="EMBL" id="KAF5357830.1"/>
    </source>
</evidence>
<dbReference type="EMBL" id="JAACJO010000005">
    <property type="protein sequence ID" value="KAF5357830.1"/>
    <property type="molecule type" value="Genomic_DNA"/>
</dbReference>
<evidence type="ECO:0000259" key="2">
    <source>
        <dbReference type="Pfam" id="PF01968"/>
    </source>
</evidence>
<dbReference type="InterPro" id="IPR043129">
    <property type="entry name" value="ATPase_NBD"/>
</dbReference>
<dbReference type="Pfam" id="PF19278">
    <property type="entry name" value="Hydant_A_C"/>
    <property type="match status" value="1"/>
</dbReference>
<reference evidence="6 7" key="1">
    <citation type="journal article" date="2020" name="ISME J.">
        <title>Uncovering the hidden diversity of litter-decomposition mechanisms in mushroom-forming fungi.</title>
        <authorList>
            <person name="Floudas D."/>
            <person name="Bentzer J."/>
            <person name="Ahren D."/>
            <person name="Johansson T."/>
            <person name="Persson P."/>
            <person name="Tunlid A."/>
        </authorList>
    </citation>
    <scope>NUCLEOTIDE SEQUENCE [LARGE SCALE GENOMIC DNA]</scope>
    <source>
        <strain evidence="6 7">CBS 146.42</strain>
    </source>
</reference>
<evidence type="ECO:0000259" key="5">
    <source>
        <dbReference type="Pfam" id="PF19278"/>
    </source>
</evidence>
<feature type="domain" description="Acetophenone carboxylase-like C-terminal" evidence="5">
    <location>
        <begin position="600"/>
        <end position="681"/>
    </location>
</feature>
<feature type="domain" description="Hydantoinase/oxoprolinase N-terminal" evidence="4">
    <location>
        <begin position="12"/>
        <end position="203"/>
    </location>
</feature>
<feature type="domain" description="Hydantoinase B/oxoprolinase" evidence="3">
    <location>
        <begin position="1124"/>
        <end position="1221"/>
    </location>
</feature>
<protein>
    <recommendedName>
        <fullName evidence="8">5-oxoprolinase</fullName>
    </recommendedName>
</protein>
<proteinExistence type="inferred from homology"/>
<dbReference type="InterPro" id="IPR045079">
    <property type="entry name" value="Oxoprolinase-like"/>
</dbReference>
<dbReference type="Proteomes" id="UP000559027">
    <property type="component" value="Unassembled WGS sequence"/>
</dbReference>